<dbReference type="AlphaFoldDB" id="A0A934KD01"/>
<evidence type="ECO:0000313" key="12">
    <source>
        <dbReference type="EMBL" id="MBJ7601036.1"/>
    </source>
</evidence>
<feature type="binding site" evidence="9">
    <location>
        <position position="69"/>
    </location>
    <ligand>
        <name>ATP</name>
        <dbReference type="ChEBI" id="CHEBI:30616"/>
    </ligand>
</feature>
<comment type="subunit">
    <text evidence="9">Homohexamer. Forms an RuvA(8)-RuvB(12)-Holliday junction (HJ) complex. HJ DNA is sandwiched between 2 RuvA tetramers; dsDNA enters through RuvA and exits via RuvB. An RuvB hexamer assembles on each DNA strand where it exits the tetramer. Each RuvB hexamer is contacted by two RuvA subunits (via domain III) on 2 adjacent RuvB subunits; this complex drives branch migration. In the full resolvosome a probable DNA-RuvA(4)-RuvB(12)-RuvC(2) complex forms which resolves the HJ.</text>
</comment>
<dbReference type="Pfam" id="PF05496">
    <property type="entry name" value="RuvB_N"/>
    <property type="match status" value="1"/>
</dbReference>
<comment type="similarity">
    <text evidence="9">Belongs to the RuvB family.</text>
</comment>
<name>A0A934KD01_9BACT</name>
<feature type="binding site" evidence="9">
    <location>
        <position position="317"/>
    </location>
    <ligand>
        <name>DNA</name>
        <dbReference type="ChEBI" id="CHEBI:16991"/>
    </ligand>
</feature>
<evidence type="ECO:0000259" key="11">
    <source>
        <dbReference type="SMART" id="SM00382"/>
    </source>
</evidence>
<evidence type="ECO:0000313" key="13">
    <source>
        <dbReference type="Proteomes" id="UP000612893"/>
    </source>
</evidence>
<organism evidence="12 13">
    <name type="scientific">Candidatus Nephthysia bennettiae</name>
    <dbReference type="NCBI Taxonomy" id="3127016"/>
    <lineage>
        <taxon>Bacteria</taxon>
        <taxon>Bacillati</taxon>
        <taxon>Candidatus Dormiibacterota</taxon>
        <taxon>Candidatus Dormibacteria</taxon>
        <taxon>Candidatus Dormibacterales</taxon>
        <taxon>Candidatus Dormibacteraceae</taxon>
        <taxon>Candidatus Nephthysia</taxon>
    </lineage>
</organism>
<dbReference type="PANTHER" id="PTHR42848:SF1">
    <property type="entry name" value="HOLLIDAY JUNCTION BRANCH MIGRATION COMPLEX SUBUNIT RUVB"/>
    <property type="match status" value="1"/>
</dbReference>
<feature type="binding site" evidence="9">
    <location>
        <position position="68"/>
    </location>
    <ligand>
        <name>Mg(2+)</name>
        <dbReference type="ChEBI" id="CHEBI:18420"/>
    </ligand>
</feature>
<dbReference type="HAMAP" id="MF_00016">
    <property type="entry name" value="DNA_HJ_migration_RuvB"/>
    <property type="match status" value="1"/>
</dbReference>
<dbReference type="InterPro" id="IPR008823">
    <property type="entry name" value="RuvB_wg_C"/>
</dbReference>
<comment type="function">
    <text evidence="9">The RuvA-RuvB-RuvC complex processes Holliday junction (HJ) DNA during genetic recombination and DNA repair, while the RuvA-RuvB complex plays an important role in the rescue of blocked DNA replication forks via replication fork reversal (RFR). RuvA specifically binds to HJ cruciform DNA, conferring on it an open structure. The RuvB hexamer acts as an ATP-dependent pump, pulling dsDNA into and through the RuvAB complex. RuvB forms 2 homohexamers on either side of HJ DNA bound by 1 or 2 RuvA tetramers; 4 subunits per hexamer contact DNA at a time. Coordinated motions by a converter formed by DNA-disengaged RuvB subunits stimulates ATP hydrolysis and nucleotide exchange. Immobilization of the converter enables RuvB to convert the ATP-contained energy into a lever motion, pulling 2 nucleotides of DNA out of the RuvA tetramer per ATP hydrolyzed, thus driving DNA branch migration. The RuvB motors rotate together with the DNA substrate, which together with the progressing nucleotide cycle form the mechanistic basis for DNA recombination by continuous HJ branch migration. Branch migration allows RuvC to scan DNA until it finds its consensus sequence, where it cleaves and resolves cruciform DNA.</text>
</comment>
<dbReference type="GO" id="GO:0000400">
    <property type="term" value="F:four-way junction DNA binding"/>
    <property type="evidence" value="ECO:0007669"/>
    <property type="project" value="UniProtKB-UniRule"/>
</dbReference>
<dbReference type="Pfam" id="PF05491">
    <property type="entry name" value="WHD_RuvB"/>
    <property type="match status" value="1"/>
</dbReference>
<dbReference type="SUPFAM" id="SSF46785">
    <property type="entry name" value="Winged helix' DNA-binding domain"/>
    <property type="match status" value="1"/>
</dbReference>
<dbReference type="NCBIfam" id="NF000868">
    <property type="entry name" value="PRK00080.1"/>
    <property type="match status" value="1"/>
</dbReference>
<feature type="binding site" evidence="9">
    <location>
        <position position="67"/>
    </location>
    <ligand>
        <name>ATP</name>
        <dbReference type="ChEBI" id="CHEBI:30616"/>
    </ligand>
</feature>
<comment type="catalytic activity">
    <reaction evidence="9">
        <text>ATP + H2O = ADP + phosphate + H(+)</text>
        <dbReference type="Rhea" id="RHEA:13065"/>
        <dbReference type="ChEBI" id="CHEBI:15377"/>
        <dbReference type="ChEBI" id="CHEBI:15378"/>
        <dbReference type="ChEBI" id="CHEBI:30616"/>
        <dbReference type="ChEBI" id="CHEBI:43474"/>
        <dbReference type="ChEBI" id="CHEBI:456216"/>
    </reaction>
</comment>
<feature type="binding site" evidence="9">
    <location>
        <begin position="130"/>
        <end position="132"/>
    </location>
    <ligand>
        <name>ATP</name>
        <dbReference type="ChEBI" id="CHEBI:30616"/>
    </ligand>
</feature>
<comment type="domain">
    <text evidence="9">Has 3 domains, the large (RuvB-L) and small ATPase (RuvB-S) domains and the C-terminal head (RuvB-H) domain. The head domain binds DNA, while the ATPase domains jointly bind ATP, ADP or are empty depending on the state of the subunit in the translocation cycle. During a single DNA translocation step the structure of each domain remains the same, but their relative positions change.</text>
</comment>
<feature type="binding site" evidence="9">
    <location>
        <position position="183"/>
    </location>
    <ligand>
        <name>ATP</name>
        <dbReference type="ChEBI" id="CHEBI:30616"/>
    </ligand>
</feature>
<dbReference type="GO" id="GO:0048476">
    <property type="term" value="C:Holliday junction resolvase complex"/>
    <property type="evidence" value="ECO:0007669"/>
    <property type="project" value="UniProtKB-UniRule"/>
</dbReference>
<dbReference type="InterPro" id="IPR003593">
    <property type="entry name" value="AAA+_ATPase"/>
</dbReference>
<keyword evidence="5 9" id="KW-0067">ATP-binding</keyword>
<feature type="domain" description="AAA+ ATPase" evidence="11">
    <location>
        <begin position="53"/>
        <end position="184"/>
    </location>
</feature>
<dbReference type="InterPro" id="IPR004605">
    <property type="entry name" value="DNA_helicase_Holl-junc_RuvB"/>
</dbReference>
<comment type="subcellular location">
    <subcellularLocation>
        <location evidence="9">Cytoplasm</location>
    </subcellularLocation>
</comment>
<dbReference type="PANTHER" id="PTHR42848">
    <property type="match status" value="1"/>
</dbReference>
<feature type="binding site" evidence="9">
    <location>
        <position position="220"/>
    </location>
    <ligand>
        <name>ATP</name>
        <dbReference type="ChEBI" id="CHEBI:30616"/>
    </ligand>
</feature>
<gene>
    <name evidence="9 12" type="primary">ruvB</name>
    <name evidence="12" type="ORF">JF922_23565</name>
</gene>
<evidence type="ECO:0000256" key="9">
    <source>
        <dbReference type="HAMAP-Rule" id="MF_00016"/>
    </source>
</evidence>
<dbReference type="RefSeq" id="WP_338205081.1">
    <property type="nucleotide sequence ID" value="NZ_JAEKNR010000234.1"/>
</dbReference>
<dbReference type="InterPro" id="IPR027417">
    <property type="entry name" value="P-loop_NTPase"/>
</dbReference>
<dbReference type="GO" id="GO:0016787">
    <property type="term" value="F:hydrolase activity"/>
    <property type="evidence" value="ECO:0007669"/>
    <property type="project" value="UniProtKB-KW"/>
</dbReference>
<keyword evidence="12" id="KW-0347">Helicase</keyword>
<dbReference type="InterPro" id="IPR036390">
    <property type="entry name" value="WH_DNA-bd_sf"/>
</dbReference>
<keyword evidence="8 9" id="KW-0234">DNA repair</keyword>
<evidence type="ECO:0000256" key="10">
    <source>
        <dbReference type="SAM" id="MobiDB-lite"/>
    </source>
</evidence>
<evidence type="ECO:0000256" key="2">
    <source>
        <dbReference type="ARBA" id="ARBA00022741"/>
    </source>
</evidence>
<evidence type="ECO:0000256" key="8">
    <source>
        <dbReference type="ARBA" id="ARBA00023204"/>
    </source>
</evidence>
<comment type="caution">
    <text evidence="12">The sequence shown here is derived from an EMBL/GenBank/DDBJ whole genome shotgun (WGS) entry which is preliminary data.</text>
</comment>
<dbReference type="EC" id="3.6.4.-" evidence="9"/>
<feature type="binding site" evidence="9">
    <location>
        <position position="23"/>
    </location>
    <ligand>
        <name>ATP</name>
        <dbReference type="ChEBI" id="CHEBI:30616"/>
    </ligand>
</feature>
<keyword evidence="7 9" id="KW-0233">DNA recombination</keyword>
<evidence type="ECO:0000256" key="1">
    <source>
        <dbReference type="ARBA" id="ARBA00022490"/>
    </source>
</evidence>
<dbReference type="EMBL" id="JAEKNR010000234">
    <property type="protein sequence ID" value="MBJ7601036.1"/>
    <property type="molecule type" value="Genomic_DNA"/>
</dbReference>
<proteinExistence type="inferred from homology"/>
<dbReference type="GO" id="GO:0004386">
    <property type="term" value="F:helicase activity"/>
    <property type="evidence" value="ECO:0007669"/>
    <property type="project" value="UniProtKB-KW"/>
</dbReference>
<dbReference type="GO" id="GO:0006281">
    <property type="term" value="P:DNA repair"/>
    <property type="evidence" value="ECO:0007669"/>
    <property type="project" value="UniProtKB-UniRule"/>
</dbReference>
<feature type="region of interest" description="Disordered" evidence="10">
    <location>
        <begin position="1"/>
        <end position="20"/>
    </location>
</feature>
<dbReference type="Gene3D" id="1.10.8.60">
    <property type="match status" value="1"/>
</dbReference>
<dbReference type="GO" id="GO:0006310">
    <property type="term" value="P:DNA recombination"/>
    <property type="evidence" value="ECO:0007669"/>
    <property type="project" value="UniProtKB-UniRule"/>
</dbReference>
<keyword evidence="6 9" id="KW-0238">DNA-binding</keyword>
<dbReference type="GO" id="GO:0005524">
    <property type="term" value="F:ATP binding"/>
    <property type="evidence" value="ECO:0007669"/>
    <property type="project" value="UniProtKB-UniRule"/>
</dbReference>
<evidence type="ECO:0000256" key="3">
    <source>
        <dbReference type="ARBA" id="ARBA00022763"/>
    </source>
</evidence>
<feature type="binding site" evidence="9">
    <location>
        <position position="68"/>
    </location>
    <ligand>
        <name>ATP</name>
        <dbReference type="ChEBI" id="CHEBI:30616"/>
    </ligand>
</feature>
<dbReference type="Proteomes" id="UP000612893">
    <property type="component" value="Unassembled WGS sequence"/>
</dbReference>
<protein>
    <recommendedName>
        <fullName evidence="9">Holliday junction branch migration complex subunit RuvB</fullName>
        <ecNumber evidence="9">3.6.4.-</ecNumber>
    </recommendedName>
</protein>
<feature type="binding site" evidence="9">
    <location>
        <position position="22"/>
    </location>
    <ligand>
        <name>ATP</name>
        <dbReference type="ChEBI" id="CHEBI:30616"/>
    </ligand>
</feature>
<feature type="binding site" evidence="9">
    <location>
        <position position="312"/>
    </location>
    <ligand>
        <name>DNA</name>
        <dbReference type="ChEBI" id="CHEBI:16991"/>
    </ligand>
</feature>
<reference evidence="12" key="1">
    <citation type="submission" date="2020-10" db="EMBL/GenBank/DDBJ databases">
        <title>Ca. Dormibacterota MAGs.</title>
        <authorList>
            <person name="Montgomery K."/>
        </authorList>
    </citation>
    <scope>NUCLEOTIDE SEQUENCE [LARGE SCALE GENOMIC DNA]</scope>
    <source>
        <strain evidence="12">SC8812_S17_10</strain>
    </source>
</reference>
<evidence type="ECO:0000256" key="5">
    <source>
        <dbReference type="ARBA" id="ARBA00022840"/>
    </source>
</evidence>
<evidence type="ECO:0000256" key="7">
    <source>
        <dbReference type="ARBA" id="ARBA00023172"/>
    </source>
</evidence>
<keyword evidence="2 9" id="KW-0547">Nucleotide-binding</keyword>
<evidence type="ECO:0000256" key="4">
    <source>
        <dbReference type="ARBA" id="ARBA00022801"/>
    </source>
</evidence>
<dbReference type="NCBIfam" id="TIGR00635">
    <property type="entry name" value="ruvB"/>
    <property type="match status" value="1"/>
</dbReference>
<feature type="region of interest" description="Small ATPAse domain (RuvB-S)" evidence="9">
    <location>
        <begin position="184"/>
        <end position="254"/>
    </location>
</feature>
<dbReference type="GO" id="GO:0005737">
    <property type="term" value="C:cytoplasm"/>
    <property type="evidence" value="ECO:0007669"/>
    <property type="project" value="UniProtKB-SubCell"/>
</dbReference>
<dbReference type="InterPro" id="IPR036388">
    <property type="entry name" value="WH-like_DNA-bd_sf"/>
</dbReference>
<comment type="caution">
    <text evidence="9">Lacks conserved residue(s) required for the propagation of feature annotation.</text>
</comment>
<evidence type="ECO:0000256" key="6">
    <source>
        <dbReference type="ARBA" id="ARBA00023125"/>
    </source>
</evidence>
<dbReference type="Pfam" id="PF17864">
    <property type="entry name" value="AAA_lid_4"/>
    <property type="match status" value="1"/>
</dbReference>
<dbReference type="SMART" id="SM00382">
    <property type="entry name" value="AAA"/>
    <property type="match status" value="1"/>
</dbReference>
<feature type="region of interest" description="Large ATPase domain (RuvB-L)" evidence="9">
    <location>
        <begin position="3"/>
        <end position="183"/>
    </location>
</feature>
<keyword evidence="13" id="KW-1185">Reference proteome</keyword>
<dbReference type="Gene3D" id="3.40.50.300">
    <property type="entry name" value="P-loop containing nucleotide triphosphate hydrolases"/>
    <property type="match status" value="1"/>
</dbReference>
<dbReference type="InterPro" id="IPR008824">
    <property type="entry name" value="RuvB-like_N"/>
</dbReference>
<keyword evidence="1 9" id="KW-0963">Cytoplasm</keyword>
<keyword evidence="4 9" id="KW-0378">Hydrolase</keyword>
<feature type="binding site" evidence="9">
    <location>
        <position position="173"/>
    </location>
    <ligand>
        <name>ATP</name>
        <dbReference type="ChEBI" id="CHEBI:30616"/>
    </ligand>
</feature>
<dbReference type="SUPFAM" id="SSF52540">
    <property type="entry name" value="P-loop containing nucleoside triphosphate hydrolases"/>
    <property type="match status" value="1"/>
</dbReference>
<keyword evidence="3 9" id="KW-0227">DNA damage</keyword>
<dbReference type="CDD" id="cd00009">
    <property type="entry name" value="AAA"/>
    <property type="match status" value="1"/>
</dbReference>
<dbReference type="Gene3D" id="1.10.10.10">
    <property type="entry name" value="Winged helix-like DNA-binding domain superfamily/Winged helix DNA-binding domain"/>
    <property type="match status" value="1"/>
</dbReference>
<sequence>MAEERTLDPNEASDEDQFDRTLRPRTLSDYIGQEQVKQNLTILLEAARRRGEPCEHVLLCGPPGLGKTTLANIIANELGVSIKTTSGPAIDHAGALASMLLNQQDRDVFFVDEVHRLNKLVEEALYPALEDFKFDYVAGKGAGATSIRLSLPRFTCVGATTRQGLLSGPMRDRFGAVYRLDFYTHQELERIVRRSARILQLEVEDEAAAELARRSRGTPRIANRLLRRVRDYAEVRADGRATLDVTLQALDMLEVDTLGLEPLDRRLLRIMIVNFRGGPVGLDTIATSLAEEPETVEDVHEPFLIQTGLLARTPRGRVATELAYRHLGLQPPPQPPEQQPLL</sequence>
<feature type="region of interest" description="Head domain (RuvB-H)" evidence="9">
    <location>
        <begin position="257"/>
        <end position="342"/>
    </location>
</feature>
<accession>A0A934KD01</accession>
<dbReference type="InterPro" id="IPR041445">
    <property type="entry name" value="AAA_lid_4"/>
</dbReference>
<feature type="binding site" evidence="9">
    <location>
        <position position="64"/>
    </location>
    <ligand>
        <name>ATP</name>
        <dbReference type="ChEBI" id="CHEBI:30616"/>
    </ligand>
</feature>